<organism evidence="3 4">
    <name type="scientific">Mycolicibacterium grossiae</name>
    <dbReference type="NCBI Taxonomy" id="1552759"/>
    <lineage>
        <taxon>Bacteria</taxon>
        <taxon>Bacillati</taxon>
        <taxon>Actinomycetota</taxon>
        <taxon>Actinomycetes</taxon>
        <taxon>Mycobacteriales</taxon>
        <taxon>Mycobacteriaceae</taxon>
        <taxon>Mycolicibacterium</taxon>
    </lineage>
</organism>
<dbReference type="Proteomes" id="UP000178953">
    <property type="component" value="Unassembled WGS sequence"/>
</dbReference>
<feature type="domain" description="YlxR" evidence="2">
    <location>
        <begin position="22"/>
        <end position="92"/>
    </location>
</feature>
<feature type="region of interest" description="Disordered" evidence="1">
    <location>
        <begin position="1"/>
        <end position="21"/>
    </location>
</feature>
<dbReference type="AlphaFoldDB" id="A0A1E8Q9Z7"/>
<gene>
    <name evidence="3" type="ORF">BEL07_03520</name>
</gene>
<accession>A0A1E8Q9Z7</accession>
<name>A0A1E8Q9Z7_9MYCO</name>
<dbReference type="Pfam" id="PF04296">
    <property type="entry name" value="YlxR"/>
    <property type="match status" value="1"/>
</dbReference>
<dbReference type="GO" id="GO:0003677">
    <property type="term" value="F:DNA binding"/>
    <property type="evidence" value="ECO:0007669"/>
    <property type="project" value="UniProtKB-KW"/>
</dbReference>
<keyword evidence="4" id="KW-1185">Reference proteome</keyword>
<reference evidence="3 4" key="1">
    <citation type="submission" date="2016-09" db="EMBL/GenBank/DDBJ databases">
        <title>genome sequence of Mycobacterium sp. 739 SCH.</title>
        <authorList>
            <person name="Greninger A.L."/>
            <person name="Qin X."/>
            <person name="Jerome K."/>
            <person name="Vora S."/>
            <person name="Quinn K."/>
        </authorList>
    </citation>
    <scope>NUCLEOTIDE SEQUENCE [LARGE SCALE GENOMIC DNA]</scope>
    <source>
        <strain evidence="3 4">SCH</strain>
    </source>
</reference>
<protein>
    <submittedName>
        <fullName evidence="3">DNA-binding protein</fullName>
    </submittedName>
</protein>
<dbReference type="InterPro" id="IPR007393">
    <property type="entry name" value="YlxR_dom"/>
</dbReference>
<evidence type="ECO:0000259" key="2">
    <source>
        <dbReference type="Pfam" id="PF04296"/>
    </source>
</evidence>
<dbReference type="Gene3D" id="3.30.1230.10">
    <property type="entry name" value="YlxR-like"/>
    <property type="match status" value="1"/>
</dbReference>
<comment type="caution">
    <text evidence="3">The sequence shown here is derived from an EMBL/GenBank/DDBJ whole genome shotgun (WGS) entry which is preliminary data.</text>
</comment>
<evidence type="ECO:0000313" key="3">
    <source>
        <dbReference type="EMBL" id="OFJ55246.1"/>
    </source>
</evidence>
<dbReference type="EMBL" id="MCHX01000005">
    <property type="protein sequence ID" value="OFJ55246.1"/>
    <property type="molecule type" value="Genomic_DNA"/>
</dbReference>
<dbReference type="InterPro" id="IPR035931">
    <property type="entry name" value="YlxR-like_sf"/>
</dbReference>
<sequence>MIQREPPAATPARTDRPSGPVRTCVGCRRRELAVDLLRVVAEEDGNGACAVTVDSAGNLPGRGAWLHLDQQCLDAALKRRAFTRALRITGPPDTSAVVQYFVARREDCDQPRQQNR</sequence>
<feature type="compositionally biased region" description="Low complexity" evidence="1">
    <location>
        <begin position="1"/>
        <end position="12"/>
    </location>
</feature>
<proteinExistence type="predicted"/>
<keyword evidence="3" id="KW-0238">DNA-binding</keyword>
<dbReference type="PANTHER" id="PTHR34215">
    <property type="entry name" value="BLL0784 PROTEIN"/>
    <property type="match status" value="1"/>
</dbReference>
<dbReference type="InterPro" id="IPR037465">
    <property type="entry name" value="YlxR"/>
</dbReference>
<dbReference type="PANTHER" id="PTHR34215:SF1">
    <property type="entry name" value="YLXR DOMAIN-CONTAINING PROTEIN"/>
    <property type="match status" value="1"/>
</dbReference>
<evidence type="ECO:0000313" key="4">
    <source>
        <dbReference type="Proteomes" id="UP000178953"/>
    </source>
</evidence>
<evidence type="ECO:0000256" key="1">
    <source>
        <dbReference type="SAM" id="MobiDB-lite"/>
    </source>
</evidence>
<dbReference type="SUPFAM" id="SSF64376">
    <property type="entry name" value="YlxR-like"/>
    <property type="match status" value="1"/>
</dbReference>